<organism evidence="2 3">
    <name type="scientific">Paracoccus cavernae</name>
    <dbReference type="NCBI Taxonomy" id="1571207"/>
    <lineage>
        <taxon>Bacteria</taxon>
        <taxon>Pseudomonadati</taxon>
        <taxon>Pseudomonadota</taxon>
        <taxon>Alphaproteobacteria</taxon>
        <taxon>Rhodobacterales</taxon>
        <taxon>Paracoccaceae</taxon>
        <taxon>Paracoccus</taxon>
    </lineage>
</organism>
<protein>
    <submittedName>
        <fullName evidence="2">Uncharacterized protein</fullName>
    </submittedName>
</protein>
<reference evidence="3" key="1">
    <citation type="journal article" date="2019" name="Int. J. Syst. Evol. Microbiol.">
        <title>The Global Catalogue of Microorganisms (GCM) 10K type strain sequencing project: providing services to taxonomists for standard genome sequencing and annotation.</title>
        <authorList>
            <consortium name="The Broad Institute Genomics Platform"/>
            <consortium name="The Broad Institute Genome Sequencing Center for Infectious Disease"/>
            <person name="Wu L."/>
            <person name="Ma J."/>
        </authorList>
    </citation>
    <scope>NUCLEOTIDE SEQUENCE [LARGE SCALE GENOMIC DNA]</scope>
    <source>
        <strain evidence="3">CECT 8482</strain>
    </source>
</reference>
<feature type="region of interest" description="Disordered" evidence="1">
    <location>
        <begin position="44"/>
        <end position="65"/>
    </location>
</feature>
<gene>
    <name evidence="2" type="ORF">QWZ10_23275</name>
</gene>
<evidence type="ECO:0000313" key="2">
    <source>
        <dbReference type="EMBL" id="MDN3713966.1"/>
    </source>
</evidence>
<name>A0ABT8DC95_9RHOB</name>
<evidence type="ECO:0000313" key="3">
    <source>
        <dbReference type="Proteomes" id="UP001243846"/>
    </source>
</evidence>
<sequence length="65" mass="7413">MRLSPRPIASWATRFIITPHSPRHAPSRRWRKMVSRSMMRPSFQAISVAQGTKTATSPRLSNPEP</sequence>
<dbReference type="Proteomes" id="UP001243846">
    <property type="component" value="Unassembled WGS sequence"/>
</dbReference>
<proteinExistence type="predicted"/>
<comment type="caution">
    <text evidence="2">The sequence shown here is derived from an EMBL/GenBank/DDBJ whole genome shotgun (WGS) entry which is preliminary data.</text>
</comment>
<accession>A0ABT8DC95</accession>
<keyword evidence="3" id="KW-1185">Reference proteome</keyword>
<evidence type="ECO:0000256" key="1">
    <source>
        <dbReference type="SAM" id="MobiDB-lite"/>
    </source>
</evidence>
<dbReference type="EMBL" id="JAUFRC010000003">
    <property type="protein sequence ID" value="MDN3713966.1"/>
    <property type="molecule type" value="Genomic_DNA"/>
</dbReference>